<organism evidence="2 3">
    <name type="scientific">Arthrobacter hankyongi</name>
    <dbReference type="NCBI Taxonomy" id="2904801"/>
    <lineage>
        <taxon>Bacteria</taxon>
        <taxon>Bacillati</taxon>
        <taxon>Actinomycetota</taxon>
        <taxon>Actinomycetes</taxon>
        <taxon>Micrococcales</taxon>
        <taxon>Micrococcaceae</taxon>
        <taxon>Arthrobacter</taxon>
    </lineage>
</organism>
<evidence type="ECO:0000313" key="2">
    <source>
        <dbReference type="EMBL" id="MCG2620517.1"/>
    </source>
</evidence>
<dbReference type="EMBL" id="JAKLTQ010000001">
    <property type="protein sequence ID" value="MCG2620517.1"/>
    <property type="molecule type" value="Genomic_DNA"/>
</dbReference>
<sequence length="149" mass="14902">MRTTSSSGLAGCATVLCLLSGLAPAAAATPVAAGITVHLPDRGKVLADGAGVSVTVTFQCEAGQSYNMFVELSQAVLDGRTASGVGFAGPGTCTGAAQTEDLLLMATGGFYAFRSGDSVARATLSVCPNEQQCSQAMDSGVLELQESFG</sequence>
<comment type="caution">
    <text evidence="2">The sequence shown here is derived from an EMBL/GenBank/DDBJ whole genome shotgun (WGS) entry which is preliminary data.</text>
</comment>
<dbReference type="RefSeq" id="WP_237817618.1">
    <property type="nucleotide sequence ID" value="NZ_JAKLTQ010000001.1"/>
</dbReference>
<evidence type="ECO:0000256" key="1">
    <source>
        <dbReference type="SAM" id="SignalP"/>
    </source>
</evidence>
<feature type="chain" id="PRO_5046584322" evidence="1">
    <location>
        <begin position="28"/>
        <end position="149"/>
    </location>
</feature>
<feature type="signal peptide" evidence="1">
    <location>
        <begin position="1"/>
        <end position="27"/>
    </location>
</feature>
<keyword evidence="3" id="KW-1185">Reference proteome</keyword>
<gene>
    <name evidence="2" type="ORF">LVY72_01165</name>
</gene>
<keyword evidence="1" id="KW-0732">Signal</keyword>
<name>A0ABS9L1E9_9MICC</name>
<proteinExistence type="predicted"/>
<accession>A0ABS9L1E9</accession>
<reference evidence="2" key="1">
    <citation type="submission" date="2022-01" db="EMBL/GenBank/DDBJ databases">
        <authorList>
            <person name="Jo J.-H."/>
            <person name="Im W.-T."/>
        </authorList>
    </citation>
    <scope>NUCLEOTIDE SEQUENCE</scope>
    <source>
        <strain evidence="2">I2-34</strain>
    </source>
</reference>
<protein>
    <submittedName>
        <fullName evidence="2">Uncharacterized protein</fullName>
    </submittedName>
</protein>
<evidence type="ECO:0000313" key="3">
    <source>
        <dbReference type="Proteomes" id="UP001165368"/>
    </source>
</evidence>
<dbReference type="Proteomes" id="UP001165368">
    <property type="component" value="Unassembled WGS sequence"/>
</dbReference>